<dbReference type="EMBL" id="BQKI01000002">
    <property type="protein sequence ID" value="GJM88334.1"/>
    <property type="molecule type" value="Genomic_DNA"/>
</dbReference>
<sequence>MTDYHRPYRGDLRSPPSSTPDPAVHHANGYFSSSTSPPLQCLLLPRRSQDRRFPRRWRRRPADRDLHDGSSAAPAASSGTHAGAATAARVERRAPWRSKRGRRQEERRGRGQHVVPQ</sequence>
<evidence type="ECO:0000313" key="2">
    <source>
        <dbReference type="EMBL" id="GJM88334.1"/>
    </source>
</evidence>
<protein>
    <submittedName>
        <fullName evidence="2">Uncharacterized protein</fullName>
    </submittedName>
</protein>
<gene>
    <name evidence="2" type="primary">ga04385</name>
    <name evidence="2" type="ORF">PR202_ga04385</name>
</gene>
<reference evidence="2" key="1">
    <citation type="journal article" date="2018" name="DNA Res.">
        <title>Multiple hybrid de novo genome assembly of finger millet, an orphan allotetraploid crop.</title>
        <authorList>
            <person name="Hatakeyama M."/>
            <person name="Aluri S."/>
            <person name="Balachadran M.T."/>
            <person name="Sivarajan S.R."/>
            <person name="Patrignani A."/>
            <person name="Gruter S."/>
            <person name="Poveda L."/>
            <person name="Shimizu-Inatsugi R."/>
            <person name="Baeten J."/>
            <person name="Francoijs K.J."/>
            <person name="Nataraja K.N."/>
            <person name="Reddy Y.A.N."/>
            <person name="Phadnis S."/>
            <person name="Ravikumar R.L."/>
            <person name="Schlapbach R."/>
            <person name="Sreeman S.M."/>
            <person name="Shimizu K.K."/>
        </authorList>
    </citation>
    <scope>NUCLEOTIDE SEQUENCE</scope>
</reference>
<organism evidence="2 3">
    <name type="scientific">Eleusine coracana subsp. coracana</name>
    <dbReference type="NCBI Taxonomy" id="191504"/>
    <lineage>
        <taxon>Eukaryota</taxon>
        <taxon>Viridiplantae</taxon>
        <taxon>Streptophyta</taxon>
        <taxon>Embryophyta</taxon>
        <taxon>Tracheophyta</taxon>
        <taxon>Spermatophyta</taxon>
        <taxon>Magnoliopsida</taxon>
        <taxon>Liliopsida</taxon>
        <taxon>Poales</taxon>
        <taxon>Poaceae</taxon>
        <taxon>PACMAD clade</taxon>
        <taxon>Chloridoideae</taxon>
        <taxon>Cynodonteae</taxon>
        <taxon>Eleusininae</taxon>
        <taxon>Eleusine</taxon>
    </lineage>
</organism>
<comment type="caution">
    <text evidence="2">The sequence shown here is derived from an EMBL/GenBank/DDBJ whole genome shotgun (WGS) entry which is preliminary data.</text>
</comment>
<dbReference type="Proteomes" id="UP001054889">
    <property type="component" value="Unassembled WGS sequence"/>
</dbReference>
<feature type="compositionally biased region" description="Basic and acidic residues" evidence="1">
    <location>
        <begin position="1"/>
        <end position="12"/>
    </location>
</feature>
<name>A0AAV5BPJ4_ELECO</name>
<feature type="compositionally biased region" description="Low complexity" evidence="1">
    <location>
        <begin position="69"/>
        <end position="88"/>
    </location>
</feature>
<reference evidence="2" key="2">
    <citation type="submission" date="2021-12" db="EMBL/GenBank/DDBJ databases">
        <title>Resequencing data analysis of finger millet.</title>
        <authorList>
            <person name="Hatakeyama M."/>
            <person name="Aluri S."/>
            <person name="Balachadran M.T."/>
            <person name="Sivarajan S.R."/>
            <person name="Poveda L."/>
            <person name="Shimizu-Inatsugi R."/>
            <person name="Schlapbach R."/>
            <person name="Sreeman S.M."/>
            <person name="Shimizu K.K."/>
        </authorList>
    </citation>
    <scope>NUCLEOTIDE SEQUENCE</scope>
</reference>
<evidence type="ECO:0000313" key="3">
    <source>
        <dbReference type="Proteomes" id="UP001054889"/>
    </source>
</evidence>
<dbReference type="AlphaFoldDB" id="A0AAV5BPJ4"/>
<proteinExistence type="predicted"/>
<feature type="region of interest" description="Disordered" evidence="1">
    <location>
        <begin position="1"/>
        <end position="117"/>
    </location>
</feature>
<accession>A0AAV5BPJ4</accession>
<evidence type="ECO:0000256" key="1">
    <source>
        <dbReference type="SAM" id="MobiDB-lite"/>
    </source>
</evidence>
<keyword evidence="3" id="KW-1185">Reference proteome</keyword>